<reference evidence="4" key="1">
    <citation type="journal article" date="2014" name="Proc. Natl. Acad. Sci. U.S.A.">
        <title>Extensive sampling of basidiomycete genomes demonstrates inadequacy of the white-rot/brown-rot paradigm for wood decay fungi.</title>
        <authorList>
            <person name="Riley R."/>
            <person name="Salamov A.A."/>
            <person name="Brown D.W."/>
            <person name="Nagy L.G."/>
            <person name="Floudas D."/>
            <person name="Held B.W."/>
            <person name="Levasseur A."/>
            <person name="Lombard V."/>
            <person name="Morin E."/>
            <person name="Otillar R."/>
            <person name="Lindquist E.A."/>
            <person name="Sun H."/>
            <person name="LaButti K.M."/>
            <person name="Schmutz J."/>
            <person name="Jabbour D."/>
            <person name="Luo H."/>
            <person name="Baker S.E."/>
            <person name="Pisabarro A.G."/>
            <person name="Walton J.D."/>
            <person name="Blanchette R.A."/>
            <person name="Henrissat B."/>
            <person name="Martin F."/>
            <person name="Cullen D."/>
            <person name="Hibbett D.S."/>
            <person name="Grigoriev I.V."/>
        </authorList>
    </citation>
    <scope>NUCLEOTIDE SEQUENCE [LARGE SCALE GENOMIC DNA]</scope>
    <source>
        <strain evidence="4">CBS 339.88</strain>
    </source>
</reference>
<evidence type="ECO:0000313" key="4">
    <source>
        <dbReference type="Proteomes" id="UP000027222"/>
    </source>
</evidence>
<keyword evidence="4" id="KW-1185">Reference proteome</keyword>
<dbReference type="OrthoDB" id="2635672at2759"/>
<sequence>MAQSSSVSMFSDLPTELVVQILQALDDDSLVQLSLTCRNLHFMALDLFFSKTDIDTSRGWLLVTDDPPAPTVRALRCSLKLQDLQKIYFAFTPDFQRLFRDMDDLRGLLARLPSIHIVTLQFGGIDNWAYDLLRSKTRCIEAATLKRRLTGLMDVILEKSCEKLHVLGLTKLSQLYIESTVVQPGPEGAAYDVSSHKIIKEPRSFGLTTRDHEGSGPRHQEAIASRASDTPKQGRMKISLVLPIKLFFRKVFLSFRRKRSKVPLSDHPSLLNNIPSHIEGNDTIRIHNEHPFTLPRLMPREIYLSQSNILFEPPLYGWTISTLKAECFNINTLSFQSLELPTTVWAKLLRSLDLPNLKKFQIYSTWLGKNVDASFLDIYDFLLRHRNITDLHFHTTELPSSNNLVKSPVLPLLRKFTAHPFYINWMLQCSVLEGRTFQHLHSVTISAEHSSIRFDYDLFDTALQTVGNAPNAVLTLGFVSNSSGVERWFTKHVDLGAQNSVISSLTKIASLEISLSFSMGFCDDILALFPRWLCLFPKLEHLEFTTVPLETKYRLKGHQFVGKLAMECPNLKTLTVHSEEFRLDSFRRAN</sequence>
<dbReference type="CDD" id="cd09917">
    <property type="entry name" value="F-box_SF"/>
    <property type="match status" value="1"/>
</dbReference>
<protein>
    <recommendedName>
        <fullName evidence="2">F-box domain-containing protein</fullName>
    </recommendedName>
</protein>
<dbReference type="PROSITE" id="PS50181">
    <property type="entry name" value="FBOX"/>
    <property type="match status" value="1"/>
</dbReference>
<dbReference type="InterPro" id="IPR001810">
    <property type="entry name" value="F-box_dom"/>
</dbReference>
<gene>
    <name evidence="3" type="ORF">GALMADRAFT_139002</name>
</gene>
<name>A0A067T1D5_GALM3</name>
<proteinExistence type="predicted"/>
<dbReference type="Proteomes" id="UP000027222">
    <property type="component" value="Unassembled WGS sequence"/>
</dbReference>
<accession>A0A067T1D5</accession>
<dbReference type="SUPFAM" id="SSF81383">
    <property type="entry name" value="F-box domain"/>
    <property type="match status" value="1"/>
</dbReference>
<dbReference type="Gene3D" id="1.20.1280.50">
    <property type="match status" value="1"/>
</dbReference>
<organism evidence="3 4">
    <name type="scientific">Galerina marginata (strain CBS 339.88)</name>
    <dbReference type="NCBI Taxonomy" id="685588"/>
    <lineage>
        <taxon>Eukaryota</taxon>
        <taxon>Fungi</taxon>
        <taxon>Dikarya</taxon>
        <taxon>Basidiomycota</taxon>
        <taxon>Agaricomycotina</taxon>
        <taxon>Agaricomycetes</taxon>
        <taxon>Agaricomycetidae</taxon>
        <taxon>Agaricales</taxon>
        <taxon>Agaricineae</taxon>
        <taxon>Strophariaceae</taxon>
        <taxon>Galerina</taxon>
    </lineage>
</organism>
<feature type="domain" description="F-box" evidence="2">
    <location>
        <begin position="7"/>
        <end position="52"/>
    </location>
</feature>
<dbReference type="AlphaFoldDB" id="A0A067T1D5"/>
<dbReference type="EMBL" id="KL142377">
    <property type="protein sequence ID" value="KDR76965.1"/>
    <property type="molecule type" value="Genomic_DNA"/>
</dbReference>
<evidence type="ECO:0000313" key="3">
    <source>
        <dbReference type="EMBL" id="KDR76965.1"/>
    </source>
</evidence>
<dbReference type="HOGENOM" id="CLU_027357_0_0_1"/>
<feature type="region of interest" description="Disordered" evidence="1">
    <location>
        <begin position="206"/>
        <end position="229"/>
    </location>
</feature>
<feature type="compositionally biased region" description="Basic and acidic residues" evidence="1">
    <location>
        <begin position="206"/>
        <end position="221"/>
    </location>
</feature>
<dbReference type="Pfam" id="PF12937">
    <property type="entry name" value="F-box-like"/>
    <property type="match status" value="1"/>
</dbReference>
<evidence type="ECO:0000256" key="1">
    <source>
        <dbReference type="SAM" id="MobiDB-lite"/>
    </source>
</evidence>
<dbReference type="InterPro" id="IPR036047">
    <property type="entry name" value="F-box-like_dom_sf"/>
</dbReference>
<evidence type="ECO:0000259" key="2">
    <source>
        <dbReference type="PROSITE" id="PS50181"/>
    </source>
</evidence>